<sequence>MEIPEQKILYFSYPLACYPPKLQLSYALRPCHNENLCSHFSKEICTAVLEYDIAPHLLINSSLDENGYQQRHHLIGEFLFMLFNSYVTLQRGNGLKCMNSSDVLFEFNISAWEFRRETQSKHGGGGNDPVNQVIIAAIDSSCQILTVKTLYSLMLKIR</sequence>
<proteinExistence type="predicted"/>
<gene>
    <name evidence="1" type="ORF">OUZ56_014520</name>
</gene>
<keyword evidence="2" id="KW-1185">Reference proteome</keyword>
<reference evidence="1 2" key="1">
    <citation type="journal article" date="2023" name="Nucleic Acids Res.">
        <title>The hologenome of Daphnia magna reveals possible DNA methylation and microbiome-mediated evolution of the host genome.</title>
        <authorList>
            <person name="Chaturvedi A."/>
            <person name="Li X."/>
            <person name="Dhandapani V."/>
            <person name="Marshall H."/>
            <person name="Kissane S."/>
            <person name="Cuenca-Cambronero M."/>
            <person name="Asole G."/>
            <person name="Calvet F."/>
            <person name="Ruiz-Romero M."/>
            <person name="Marangio P."/>
            <person name="Guigo R."/>
            <person name="Rago D."/>
            <person name="Mirbahai L."/>
            <person name="Eastwood N."/>
            <person name="Colbourne J.K."/>
            <person name="Zhou J."/>
            <person name="Mallon E."/>
            <person name="Orsini L."/>
        </authorList>
    </citation>
    <scope>NUCLEOTIDE SEQUENCE [LARGE SCALE GENOMIC DNA]</scope>
    <source>
        <strain evidence="1">LRV0_1</strain>
    </source>
</reference>
<name>A0ABR0AK11_9CRUS</name>
<dbReference type="Proteomes" id="UP001234178">
    <property type="component" value="Unassembled WGS sequence"/>
</dbReference>
<dbReference type="EMBL" id="JAOYFB010000038">
    <property type="protein sequence ID" value="KAK4025452.1"/>
    <property type="molecule type" value="Genomic_DNA"/>
</dbReference>
<evidence type="ECO:0000313" key="1">
    <source>
        <dbReference type="EMBL" id="KAK4025452.1"/>
    </source>
</evidence>
<organism evidence="1 2">
    <name type="scientific">Daphnia magna</name>
    <dbReference type="NCBI Taxonomy" id="35525"/>
    <lineage>
        <taxon>Eukaryota</taxon>
        <taxon>Metazoa</taxon>
        <taxon>Ecdysozoa</taxon>
        <taxon>Arthropoda</taxon>
        <taxon>Crustacea</taxon>
        <taxon>Branchiopoda</taxon>
        <taxon>Diplostraca</taxon>
        <taxon>Cladocera</taxon>
        <taxon>Anomopoda</taxon>
        <taxon>Daphniidae</taxon>
        <taxon>Daphnia</taxon>
    </lineage>
</organism>
<protein>
    <submittedName>
        <fullName evidence="1">Uncharacterized protein</fullName>
    </submittedName>
</protein>
<accession>A0ABR0AK11</accession>
<evidence type="ECO:0000313" key="2">
    <source>
        <dbReference type="Proteomes" id="UP001234178"/>
    </source>
</evidence>
<comment type="caution">
    <text evidence="1">The sequence shown here is derived from an EMBL/GenBank/DDBJ whole genome shotgun (WGS) entry which is preliminary data.</text>
</comment>